<proteinExistence type="inferred from homology"/>
<sequence>MRFNMINQMITTQPQLFSQEALERFSEILLWGVEVARQNAFKPNDNILIQGHLPALSLIKIVQKSILTRGLNPIVRLTPPADMEYDFYECANEHQLTFIAPGEETLMYNIQGAVYIRAPESLTHLENIDAEKQNIVTRSRDAIKKIMRKRQQEKLSSWVLTSYPTPERARHANLDIHTYAKKVIKACYLDHPQALSIWQDTYDQIVDTKRWLLSLNIDQLHIESNQIDLRLSLGDCRKWLGLSGRNIPSFEIFTSPDWRTVNGTYYSDQQAYIAGNAVKDIRLTFNNGQIVKATAETGENFLVKRIKTDAGAARVGEFSMTDRRFSQIDSYMADVLYDENYGGEFGNCHIALGRAFDEAYNGDMPHLSMEQKRTWD</sequence>
<keyword evidence="5 10" id="KW-0031">Aminopeptidase</keyword>
<dbReference type="InterPro" id="IPR035097">
    <property type="entry name" value="M29_N-terminal"/>
</dbReference>
<dbReference type="EMBL" id="ATBP01000227">
    <property type="protein sequence ID" value="ETR71746.1"/>
    <property type="molecule type" value="Genomic_DNA"/>
</dbReference>
<comment type="cofactor">
    <cofactor evidence="3">
        <name>Zn(2+)</name>
        <dbReference type="ChEBI" id="CHEBI:29105"/>
    </cofactor>
</comment>
<comment type="similarity">
    <text evidence="4">Belongs to the peptidase M29 family.</text>
</comment>
<dbReference type="PANTHER" id="PTHR34448">
    <property type="entry name" value="AMINOPEPTIDASE"/>
    <property type="match status" value="1"/>
</dbReference>
<evidence type="ECO:0000256" key="8">
    <source>
        <dbReference type="ARBA" id="ARBA00022801"/>
    </source>
</evidence>
<evidence type="ECO:0000256" key="7">
    <source>
        <dbReference type="ARBA" id="ARBA00022723"/>
    </source>
</evidence>
<dbReference type="PANTHER" id="PTHR34448:SF3">
    <property type="entry name" value="AMINOPEPTIDASE AMPS"/>
    <property type="match status" value="1"/>
</dbReference>
<protein>
    <submittedName>
        <fullName evidence="10">Aminopeptidase</fullName>
    </submittedName>
</protein>
<dbReference type="GO" id="GO:0004177">
    <property type="term" value="F:aminopeptidase activity"/>
    <property type="evidence" value="ECO:0007669"/>
    <property type="project" value="UniProtKB-KW"/>
</dbReference>
<dbReference type="GO" id="GO:0006508">
    <property type="term" value="P:proteolysis"/>
    <property type="evidence" value="ECO:0007669"/>
    <property type="project" value="UniProtKB-KW"/>
</dbReference>
<organism evidence="10 11">
    <name type="scientific">Candidatus Magnetoglobus multicellularis str. Araruama</name>
    <dbReference type="NCBI Taxonomy" id="890399"/>
    <lineage>
        <taxon>Bacteria</taxon>
        <taxon>Pseudomonadati</taxon>
        <taxon>Thermodesulfobacteriota</taxon>
        <taxon>Desulfobacteria</taxon>
        <taxon>Desulfobacterales</taxon>
        <taxon>Desulfobacteraceae</taxon>
        <taxon>Candidatus Magnetoglobus</taxon>
    </lineage>
</organism>
<evidence type="ECO:0000256" key="9">
    <source>
        <dbReference type="ARBA" id="ARBA00023049"/>
    </source>
</evidence>
<dbReference type="GO" id="GO:0008237">
    <property type="term" value="F:metallopeptidase activity"/>
    <property type="evidence" value="ECO:0007669"/>
    <property type="project" value="UniProtKB-KW"/>
</dbReference>
<accession>A0A1V1PAF7</accession>
<dbReference type="PRINTS" id="PR00919">
    <property type="entry name" value="THERMOPTASE"/>
</dbReference>
<dbReference type="SUPFAM" id="SSF144052">
    <property type="entry name" value="Thermophilic metalloprotease-like"/>
    <property type="match status" value="1"/>
</dbReference>
<evidence type="ECO:0000313" key="11">
    <source>
        <dbReference type="Proteomes" id="UP000189670"/>
    </source>
</evidence>
<name>A0A1V1PAF7_9BACT</name>
<evidence type="ECO:0000256" key="4">
    <source>
        <dbReference type="ARBA" id="ARBA00008236"/>
    </source>
</evidence>
<dbReference type="InterPro" id="IPR052170">
    <property type="entry name" value="M29_Exopeptidase"/>
</dbReference>
<evidence type="ECO:0000256" key="3">
    <source>
        <dbReference type="ARBA" id="ARBA00001947"/>
    </source>
</evidence>
<evidence type="ECO:0000256" key="5">
    <source>
        <dbReference type="ARBA" id="ARBA00022438"/>
    </source>
</evidence>
<comment type="cofactor">
    <cofactor evidence="1">
        <name>Co(2+)</name>
        <dbReference type="ChEBI" id="CHEBI:48828"/>
    </cofactor>
</comment>
<keyword evidence="7" id="KW-0479">Metal-binding</keyword>
<comment type="cofactor">
    <cofactor evidence="2">
        <name>Mg(2+)</name>
        <dbReference type="ChEBI" id="CHEBI:18420"/>
    </cofactor>
</comment>
<evidence type="ECO:0000256" key="2">
    <source>
        <dbReference type="ARBA" id="ARBA00001946"/>
    </source>
</evidence>
<dbReference type="InterPro" id="IPR000787">
    <property type="entry name" value="Peptidase_M29"/>
</dbReference>
<evidence type="ECO:0000313" key="10">
    <source>
        <dbReference type="EMBL" id="ETR71746.1"/>
    </source>
</evidence>
<dbReference type="Pfam" id="PF02073">
    <property type="entry name" value="Peptidase_M29"/>
    <property type="match status" value="1"/>
</dbReference>
<reference evidence="11" key="1">
    <citation type="submission" date="2012-11" db="EMBL/GenBank/DDBJ databases">
        <authorList>
            <person name="Lucero-Rivera Y.E."/>
            <person name="Tovar-Ramirez D."/>
        </authorList>
    </citation>
    <scope>NUCLEOTIDE SEQUENCE [LARGE SCALE GENOMIC DNA]</scope>
    <source>
        <strain evidence="11">Araruama</strain>
    </source>
</reference>
<dbReference type="AlphaFoldDB" id="A0A1V1PAF7"/>
<gene>
    <name evidence="10" type="ORF">OMM_02254</name>
</gene>
<dbReference type="Gene3D" id="3.40.1830.10">
    <property type="entry name" value="Thermophilic metalloprotease (M29)"/>
    <property type="match status" value="1"/>
</dbReference>
<keyword evidence="6" id="KW-0645">Protease</keyword>
<evidence type="ECO:0000256" key="1">
    <source>
        <dbReference type="ARBA" id="ARBA00001941"/>
    </source>
</evidence>
<dbReference type="Proteomes" id="UP000189670">
    <property type="component" value="Unassembled WGS sequence"/>
</dbReference>
<dbReference type="GO" id="GO:0046872">
    <property type="term" value="F:metal ion binding"/>
    <property type="evidence" value="ECO:0007669"/>
    <property type="project" value="UniProtKB-KW"/>
</dbReference>
<comment type="caution">
    <text evidence="10">The sequence shown here is derived from an EMBL/GenBank/DDBJ whole genome shotgun (WGS) entry which is preliminary data.</text>
</comment>
<evidence type="ECO:0000256" key="6">
    <source>
        <dbReference type="ARBA" id="ARBA00022670"/>
    </source>
</evidence>
<keyword evidence="9" id="KW-0482">Metalloprotease</keyword>
<keyword evidence="8" id="KW-0378">Hydrolase</keyword>